<sequence>MSKVQEYGVVVISKEGVMVRGFTAEKGFSPLEWARKRLDEADEDFFDFTGE</sequence>
<proteinExistence type="predicted"/>
<protein>
    <submittedName>
        <fullName evidence="1">Uncharacterized protein</fullName>
    </submittedName>
</protein>
<comment type="caution">
    <text evidence="1">The sequence shown here is derived from an EMBL/GenBank/DDBJ whole genome shotgun (WGS) entry which is preliminary data.</text>
</comment>
<evidence type="ECO:0000313" key="1">
    <source>
        <dbReference type="EMBL" id="GAH58389.1"/>
    </source>
</evidence>
<organism evidence="1">
    <name type="scientific">marine sediment metagenome</name>
    <dbReference type="NCBI Taxonomy" id="412755"/>
    <lineage>
        <taxon>unclassified sequences</taxon>
        <taxon>metagenomes</taxon>
        <taxon>ecological metagenomes</taxon>
    </lineage>
</organism>
<dbReference type="AlphaFoldDB" id="X1HX38"/>
<dbReference type="EMBL" id="BARU01023888">
    <property type="protein sequence ID" value="GAH58389.1"/>
    <property type="molecule type" value="Genomic_DNA"/>
</dbReference>
<accession>X1HX38</accession>
<reference evidence="1" key="1">
    <citation type="journal article" date="2014" name="Front. Microbiol.">
        <title>High frequency of phylogenetically diverse reductive dehalogenase-homologous genes in deep subseafloor sedimentary metagenomes.</title>
        <authorList>
            <person name="Kawai M."/>
            <person name="Futagami T."/>
            <person name="Toyoda A."/>
            <person name="Takaki Y."/>
            <person name="Nishi S."/>
            <person name="Hori S."/>
            <person name="Arai W."/>
            <person name="Tsubouchi T."/>
            <person name="Morono Y."/>
            <person name="Uchiyama I."/>
            <person name="Ito T."/>
            <person name="Fujiyama A."/>
            <person name="Inagaki F."/>
            <person name="Takami H."/>
        </authorList>
    </citation>
    <scope>NUCLEOTIDE SEQUENCE</scope>
    <source>
        <strain evidence="1">Expedition CK06-06</strain>
    </source>
</reference>
<name>X1HX38_9ZZZZ</name>
<gene>
    <name evidence="1" type="ORF">S03H2_38722</name>
</gene>